<keyword evidence="2" id="KW-0677">Repeat</keyword>
<evidence type="ECO:0000259" key="4">
    <source>
        <dbReference type="PROSITE" id="PS51177"/>
    </source>
</evidence>
<proteinExistence type="predicted"/>
<evidence type="ECO:0000313" key="5">
    <source>
        <dbReference type="EMBL" id="KAK9809567.1"/>
    </source>
</evidence>
<dbReference type="CDD" id="cd00402">
    <property type="entry name" value="Riboflavin_synthase_like"/>
    <property type="match status" value="1"/>
</dbReference>
<sequence length="256" mass="27513">MLAAGLLKSICLVDLRKALYLNTGAARRKQNNQLQLRALFTGIVQGTAAVLDVKTLPAFRQLQIRLPHLDGVQIGASIAINGVCLTVTGADPAASSVSFDVIEETLRRTNLGTLSNGSTVNFERSARMGDEIGGHNVAGHIHSTAGVTALEQTPNNLRMVFQVPQEWIKYILPKGFVAVDGISLTVGEVTEDSFCVYLIPETLRATTLGTRRVGEHVNIEIEQQTQTTVDTVERYLSKNLALPAQANAQPASALLA</sequence>
<evidence type="ECO:0000256" key="3">
    <source>
        <dbReference type="PROSITE-ProRule" id="PRU00524"/>
    </source>
</evidence>
<dbReference type="NCBIfam" id="NF009566">
    <property type="entry name" value="PRK13020.1"/>
    <property type="match status" value="1"/>
</dbReference>
<dbReference type="AlphaFoldDB" id="A0AAW1PL24"/>
<evidence type="ECO:0000313" key="6">
    <source>
        <dbReference type="Proteomes" id="UP001465755"/>
    </source>
</evidence>
<evidence type="ECO:0000256" key="2">
    <source>
        <dbReference type="ARBA" id="ARBA00022737"/>
    </source>
</evidence>
<dbReference type="NCBIfam" id="TIGR00187">
    <property type="entry name" value="ribE"/>
    <property type="match status" value="1"/>
</dbReference>
<keyword evidence="6" id="KW-1185">Reference proteome</keyword>
<dbReference type="GO" id="GO:0004746">
    <property type="term" value="F:riboflavin synthase activity"/>
    <property type="evidence" value="ECO:0007669"/>
    <property type="project" value="TreeGrafter"/>
</dbReference>
<gene>
    <name evidence="5" type="ORF">WJX73_002536</name>
</gene>
<dbReference type="GO" id="GO:0009231">
    <property type="term" value="P:riboflavin biosynthetic process"/>
    <property type="evidence" value="ECO:0007669"/>
    <property type="project" value="TreeGrafter"/>
</dbReference>
<dbReference type="EMBL" id="JALJOQ010000018">
    <property type="protein sequence ID" value="KAK9809567.1"/>
    <property type="molecule type" value="Genomic_DNA"/>
</dbReference>
<keyword evidence="1" id="KW-0808">Transferase</keyword>
<reference evidence="5 6" key="1">
    <citation type="journal article" date="2024" name="Nat. Commun.">
        <title>Phylogenomics reveals the evolutionary origins of lichenization in chlorophyte algae.</title>
        <authorList>
            <person name="Puginier C."/>
            <person name="Libourel C."/>
            <person name="Otte J."/>
            <person name="Skaloud P."/>
            <person name="Haon M."/>
            <person name="Grisel S."/>
            <person name="Petersen M."/>
            <person name="Berrin J.G."/>
            <person name="Delaux P.M."/>
            <person name="Dal Grande F."/>
            <person name="Keller J."/>
        </authorList>
    </citation>
    <scope>NUCLEOTIDE SEQUENCE [LARGE SCALE GENOMIC DNA]</scope>
    <source>
        <strain evidence="5 6">SAG 2036</strain>
    </source>
</reference>
<accession>A0AAW1PL24</accession>
<evidence type="ECO:0000256" key="1">
    <source>
        <dbReference type="ARBA" id="ARBA00022679"/>
    </source>
</evidence>
<dbReference type="InterPro" id="IPR017938">
    <property type="entry name" value="Riboflavin_synthase-like_b-brl"/>
</dbReference>
<dbReference type="InterPro" id="IPR026017">
    <property type="entry name" value="Lumazine-bd_dom"/>
</dbReference>
<dbReference type="Pfam" id="PF00677">
    <property type="entry name" value="Lum_binding"/>
    <property type="match status" value="2"/>
</dbReference>
<dbReference type="InterPro" id="IPR023366">
    <property type="entry name" value="ATP_synth_asu-like_sf"/>
</dbReference>
<protein>
    <recommendedName>
        <fullName evidence="4">Lumazine-binding domain-containing protein</fullName>
    </recommendedName>
</protein>
<dbReference type="InterPro" id="IPR001783">
    <property type="entry name" value="Lumazine-bd"/>
</dbReference>
<dbReference type="Proteomes" id="UP001465755">
    <property type="component" value="Unassembled WGS sequence"/>
</dbReference>
<comment type="caution">
    <text evidence="5">The sequence shown here is derived from an EMBL/GenBank/DDBJ whole genome shotgun (WGS) entry which is preliminary data.</text>
</comment>
<dbReference type="FunFam" id="2.40.30.20:FF:000003">
    <property type="entry name" value="Riboflavin synthase, alpha subunit"/>
    <property type="match status" value="1"/>
</dbReference>
<dbReference type="Gene3D" id="2.40.30.20">
    <property type="match status" value="2"/>
</dbReference>
<feature type="domain" description="Lumazine-binding" evidence="4">
    <location>
        <begin position="136"/>
        <end position="232"/>
    </location>
</feature>
<dbReference type="SUPFAM" id="SSF63380">
    <property type="entry name" value="Riboflavin synthase domain-like"/>
    <property type="match status" value="2"/>
</dbReference>
<feature type="domain" description="Lumazine-binding" evidence="4">
    <location>
        <begin position="39"/>
        <end position="135"/>
    </location>
</feature>
<feature type="repeat" description="Lumazine-binding" evidence="3">
    <location>
        <begin position="39"/>
        <end position="135"/>
    </location>
</feature>
<feature type="repeat" description="Lumazine-binding" evidence="3">
    <location>
        <begin position="136"/>
        <end position="232"/>
    </location>
</feature>
<name>A0AAW1PL24_9CHLO</name>
<dbReference type="PROSITE" id="PS51177">
    <property type="entry name" value="LUMAZINE_BIND"/>
    <property type="match status" value="2"/>
</dbReference>
<dbReference type="NCBIfam" id="NF006767">
    <property type="entry name" value="PRK09289.1"/>
    <property type="match status" value="1"/>
</dbReference>
<dbReference type="PANTHER" id="PTHR21098:SF0">
    <property type="entry name" value="RIBOFLAVIN SYNTHASE"/>
    <property type="match status" value="1"/>
</dbReference>
<dbReference type="PANTHER" id="PTHR21098">
    <property type="entry name" value="RIBOFLAVIN SYNTHASE ALPHA CHAIN"/>
    <property type="match status" value="1"/>
</dbReference>
<organism evidence="5 6">
    <name type="scientific">Symbiochloris irregularis</name>
    <dbReference type="NCBI Taxonomy" id="706552"/>
    <lineage>
        <taxon>Eukaryota</taxon>
        <taxon>Viridiplantae</taxon>
        <taxon>Chlorophyta</taxon>
        <taxon>core chlorophytes</taxon>
        <taxon>Trebouxiophyceae</taxon>
        <taxon>Trebouxiales</taxon>
        <taxon>Trebouxiaceae</taxon>
        <taxon>Symbiochloris</taxon>
    </lineage>
</organism>